<protein>
    <submittedName>
        <fullName evidence="1">Uncharacterized protein</fullName>
    </submittedName>
</protein>
<accession>A0A286DNA2</accession>
<dbReference type="AlphaFoldDB" id="A0A286DNA2"/>
<dbReference type="EMBL" id="OCMY01000002">
    <property type="protein sequence ID" value="SOD60178.1"/>
    <property type="molecule type" value="Genomic_DNA"/>
</dbReference>
<evidence type="ECO:0000313" key="1">
    <source>
        <dbReference type="EMBL" id="SOD60178.1"/>
    </source>
</evidence>
<proteinExistence type="predicted"/>
<evidence type="ECO:0000313" key="2">
    <source>
        <dbReference type="Proteomes" id="UP000219271"/>
    </source>
</evidence>
<gene>
    <name evidence="1" type="ORF">SAMN06273570_4611</name>
</gene>
<dbReference type="Proteomes" id="UP000219271">
    <property type="component" value="Unassembled WGS sequence"/>
</dbReference>
<sequence>MRTWSNYESFCYKNVTNILFVSLRMWEICQPERCELLLPPWTINHQTCLGFLRCEAKKIEKKLMVL</sequence>
<reference evidence="2" key="1">
    <citation type="submission" date="2017-09" db="EMBL/GenBank/DDBJ databases">
        <authorList>
            <person name="Varghese N."/>
            <person name="Submissions S."/>
        </authorList>
    </citation>
    <scope>NUCLEOTIDE SEQUENCE [LARGE SCALE GENOMIC DNA]</scope>
    <source>
        <strain evidence="2">JKS000234</strain>
    </source>
</reference>
<name>A0A286DNA2_9GAMM</name>
<organism evidence="1 2">
    <name type="scientific">Candidatus Pantoea floridensis</name>
    <dbReference type="NCBI Taxonomy" id="1938870"/>
    <lineage>
        <taxon>Bacteria</taxon>
        <taxon>Pseudomonadati</taxon>
        <taxon>Pseudomonadota</taxon>
        <taxon>Gammaproteobacteria</taxon>
        <taxon>Enterobacterales</taxon>
        <taxon>Erwiniaceae</taxon>
        <taxon>Pantoea</taxon>
    </lineage>
</organism>
<keyword evidence="2" id="KW-1185">Reference proteome</keyword>